<dbReference type="SUPFAM" id="SSF53850">
    <property type="entry name" value="Periplasmic binding protein-like II"/>
    <property type="match status" value="1"/>
</dbReference>
<dbReference type="Proteomes" id="UP000029734">
    <property type="component" value="Unassembled WGS sequence"/>
</dbReference>
<evidence type="ECO:0000313" key="7">
    <source>
        <dbReference type="Proteomes" id="UP000029734"/>
    </source>
</evidence>
<evidence type="ECO:0000313" key="6">
    <source>
        <dbReference type="EMBL" id="KGE18653.1"/>
    </source>
</evidence>
<evidence type="ECO:0000256" key="4">
    <source>
        <dbReference type="SAM" id="MobiDB-lite"/>
    </source>
</evidence>
<evidence type="ECO:0000256" key="2">
    <source>
        <dbReference type="ARBA" id="ARBA00022448"/>
    </source>
</evidence>
<dbReference type="PANTHER" id="PTHR30061">
    <property type="entry name" value="MALTOSE-BINDING PERIPLASMIC PROTEIN"/>
    <property type="match status" value="1"/>
</dbReference>
<dbReference type="GO" id="GO:0055052">
    <property type="term" value="C:ATP-binding cassette (ABC) transporter complex, substrate-binding subunit-containing"/>
    <property type="evidence" value="ECO:0007669"/>
    <property type="project" value="TreeGrafter"/>
</dbReference>
<dbReference type="OrthoDB" id="2544341at2"/>
<comment type="caution">
    <text evidence="6">The sequence shown here is derived from an EMBL/GenBank/DDBJ whole genome shotgun (WGS) entry which is preliminary data.</text>
</comment>
<keyword evidence="7" id="KW-1185">Reference proteome</keyword>
<evidence type="ECO:0000256" key="1">
    <source>
        <dbReference type="ARBA" id="ARBA00008520"/>
    </source>
</evidence>
<dbReference type="GO" id="GO:0042956">
    <property type="term" value="P:maltodextrin transmembrane transport"/>
    <property type="evidence" value="ECO:0007669"/>
    <property type="project" value="TreeGrafter"/>
</dbReference>
<reference evidence="6 7" key="2">
    <citation type="submission" date="2014-10" db="EMBL/GenBank/DDBJ databases">
        <title>Comparative genomics of the Paenibacillus odorifer group.</title>
        <authorList>
            <person name="Tsai Y.-C."/>
            <person name="Martin N."/>
            <person name="Korlach J."/>
            <person name="Wiedmann M."/>
        </authorList>
    </citation>
    <scope>NUCLEOTIDE SEQUENCE [LARGE SCALE GENOMIC DNA]</scope>
    <source>
        <strain evidence="6 7">DSM 18334</strain>
    </source>
</reference>
<keyword evidence="2" id="KW-0813">Transport</keyword>
<dbReference type="RefSeq" id="WP_036648787.1">
    <property type="nucleotide sequence ID" value="NZ_JQCR01000002.1"/>
</dbReference>
<dbReference type="STRING" id="268407.PWYN_04185"/>
<dbReference type="GO" id="GO:1901982">
    <property type="term" value="F:maltose binding"/>
    <property type="evidence" value="ECO:0007669"/>
    <property type="project" value="TreeGrafter"/>
</dbReference>
<dbReference type="AlphaFoldDB" id="A0A098M9C5"/>
<dbReference type="PANTHER" id="PTHR30061:SF50">
    <property type="entry name" value="MALTOSE_MALTODEXTRIN-BINDING PERIPLASMIC PROTEIN"/>
    <property type="match status" value="1"/>
</dbReference>
<dbReference type="eggNOG" id="COG1653">
    <property type="taxonomic scope" value="Bacteria"/>
</dbReference>
<evidence type="ECO:0000256" key="3">
    <source>
        <dbReference type="ARBA" id="ARBA00022729"/>
    </source>
</evidence>
<dbReference type="InterPro" id="IPR006059">
    <property type="entry name" value="SBP"/>
</dbReference>
<reference evidence="6 7" key="1">
    <citation type="submission" date="2014-08" db="EMBL/GenBank/DDBJ databases">
        <authorList>
            <person name="den Bakker H.C."/>
        </authorList>
    </citation>
    <scope>NUCLEOTIDE SEQUENCE [LARGE SCALE GENOMIC DNA]</scope>
    <source>
        <strain evidence="6 7">DSM 18334</strain>
    </source>
</reference>
<dbReference type="GO" id="GO:0015768">
    <property type="term" value="P:maltose transport"/>
    <property type="evidence" value="ECO:0007669"/>
    <property type="project" value="TreeGrafter"/>
</dbReference>
<protein>
    <submittedName>
        <fullName evidence="6">ABC transporter substrate-binding protein</fullName>
    </submittedName>
</protein>
<feature type="chain" id="PRO_5001937757" evidence="5">
    <location>
        <begin position="29"/>
        <end position="468"/>
    </location>
</feature>
<accession>A0A098M9C5</accession>
<feature type="signal peptide" evidence="5">
    <location>
        <begin position="1"/>
        <end position="28"/>
    </location>
</feature>
<dbReference type="PROSITE" id="PS51257">
    <property type="entry name" value="PROKAR_LIPOPROTEIN"/>
    <property type="match status" value="1"/>
</dbReference>
<feature type="region of interest" description="Disordered" evidence="4">
    <location>
        <begin position="25"/>
        <end position="49"/>
    </location>
</feature>
<organism evidence="6 7">
    <name type="scientific">Paenibacillus wynnii</name>
    <dbReference type="NCBI Taxonomy" id="268407"/>
    <lineage>
        <taxon>Bacteria</taxon>
        <taxon>Bacillati</taxon>
        <taxon>Bacillota</taxon>
        <taxon>Bacilli</taxon>
        <taxon>Bacillales</taxon>
        <taxon>Paenibacillaceae</taxon>
        <taxon>Paenibacillus</taxon>
    </lineage>
</organism>
<name>A0A098M9C5_9BACL</name>
<dbReference type="Gene3D" id="3.40.190.10">
    <property type="entry name" value="Periplasmic binding protein-like II"/>
    <property type="match status" value="1"/>
</dbReference>
<feature type="compositionally biased region" description="Low complexity" evidence="4">
    <location>
        <begin position="25"/>
        <end position="41"/>
    </location>
</feature>
<gene>
    <name evidence="6" type="ORF">PWYN_04185</name>
</gene>
<proteinExistence type="inferred from homology"/>
<dbReference type="EMBL" id="JQCR01000002">
    <property type="protein sequence ID" value="KGE18653.1"/>
    <property type="molecule type" value="Genomic_DNA"/>
</dbReference>
<dbReference type="Pfam" id="PF01547">
    <property type="entry name" value="SBP_bac_1"/>
    <property type="match status" value="1"/>
</dbReference>
<keyword evidence="3 5" id="KW-0732">Signal</keyword>
<evidence type="ECO:0000256" key="5">
    <source>
        <dbReference type="SAM" id="SignalP"/>
    </source>
</evidence>
<comment type="similarity">
    <text evidence="1">Belongs to the bacterial solute-binding protein 1 family.</text>
</comment>
<dbReference type="CDD" id="cd13585">
    <property type="entry name" value="PBP2_TMBP_like"/>
    <property type="match status" value="1"/>
</dbReference>
<sequence length="468" mass="51019">MKKQLLLSSLSIVLALGLAACGNSNSEANTNANTKTNTKNSPEGTTEVPKEKTKISYWTGDRHDAEFIKERVAKFNETNTDGIEVELVVKGDDFDTALDLSFQTADSPDVIRVKENTIGTFYLKEYLAPIDEYLTDEMKAKFPEMNELNTFGGKRYSLPNFGTTMRLVYNKDLFAKAGVTAPPTTLQELVDTAKKLTVAGKADGAYGFALNFKNPTSALSRSARVIAEMSGFGGFGYDFKTARFDYSGFKPIIEAFKQIRDDGSMLPGVESLDIDPLRAQFAEGKIGMYLSYSSEPGVYSSQFPAKIDWAAAPAPSIDGTVKGASGFLGGQWLALSTKSEHKEAAWKFMEYMYTDQMLTDYQENGFGISMVPTISAAAKVPQVNGIEGFLPNKYDGVWPVYPTVAPEGMKSSDAFFKYMLNGGDIDAVITDLNKRYNAALDDAIANDGLKAEPDSSFDPAILGGKFAK</sequence>